<dbReference type="Proteomes" id="UP000789706">
    <property type="component" value="Unassembled WGS sequence"/>
</dbReference>
<name>A0A9N9F8A7_9GLOM</name>
<dbReference type="EMBL" id="CAJVPK010000485">
    <property type="protein sequence ID" value="CAG8516316.1"/>
    <property type="molecule type" value="Genomic_DNA"/>
</dbReference>
<protein>
    <submittedName>
        <fullName evidence="1">5326_t:CDS:1</fullName>
    </submittedName>
</protein>
<sequence length="73" mass="7977">MPVLTRTCAVPRRYARAIGVGYGCPIEVVDDLLGRTNDSAKPAHIFFLSFNFTNLIAPITTQGSSPNLLTLRK</sequence>
<organism evidence="1 2">
    <name type="scientific">Diversispora eburnea</name>
    <dbReference type="NCBI Taxonomy" id="1213867"/>
    <lineage>
        <taxon>Eukaryota</taxon>
        <taxon>Fungi</taxon>
        <taxon>Fungi incertae sedis</taxon>
        <taxon>Mucoromycota</taxon>
        <taxon>Glomeromycotina</taxon>
        <taxon>Glomeromycetes</taxon>
        <taxon>Diversisporales</taxon>
        <taxon>Diversisporaceae</taxon>
        <taxon>Diversispora</taxon>
    </lineage>
</organism>
<keyword evidence="2" id="KW-1185">Reference proteome</keyword>
<dbReference type="AlphaFoldDB" id="A0A9N9F8A7"/>
<proteinExistence type="predicted"/>
<evidence type="ECO:0000313" key="1">
    <source>
        <dbReference type="EMBL" id="CAG8516316.1"/>
    </source>
</evidence>
<evidence type="ECO:0000313" key="2">
    <source>
        <dbReference type="Proteomes" id="UP000789706"/>
    </source>
</evidence>
<comment type="caution">
    <text evidence="1">The sequence shown here is derived from an EMBL/GenBank/DDBJ whole genome shotgun (WGS) entry which is preliminary data.</text>
</comment>
<gene>
    <name evidence="1" type="ORF">DEBURN_LOCUS5434</name>
</gene>
<accession>A0A9N9F8A7</accession>
<reference evidence="1" key="1">
    <citation type="submission" date="2021-06" db="EMBL/GenBank/DDBJ databases">
        <authorList>
            <person name="Kallberg Y."/>
            <person name="Tangrot J."/>
            <person name="Rosling A."/>
        </authorList>
    </citation>
    <scope>NUCLEOTIDE SEQUENCE</scope>
    <source>
        <strain evidence="1">AZ414A</strain>
    </source>
</reference>